<organism evidence="3 4">
    <name type="scientific">Fusarium gaditjirri</name>
    <dbReference type="NCBI Taxonomy" id="282569"/>
    <lineage>
        <taxon>Eukaryota</taxon>
        <taxon>Fungi</taxon>
        <taxon>Dikarya</taxon>
        <taxon>Ascomycota</taxon>
        <taxon>Pezizomycotina</taxon>
        <taxon>Sordariomycetes</taxon>
        <taxon>Hypocreomycetidae</taxon>
        <taxon>Hypocreales</taxon>
        <taxon>Nectriaceae</taxon>
        <taxon>Fusarium</taxon>
        <taxon>Fusarium nisikadoi species complex</taxon>
    </lineage>
</organism>
<protein>
    <submittedName>
        <fullName evidence="3">Uncharacterized protein</fullName>
    </submittedName>
</protein>
<reference evidence="3" key="1">
    <citation type="journal article" date="2020" name="BMC Genomics">
        <title>Correction to: Identification and distribution of gene clusters required for synthesis of sphingolipid metabolism inhibitors in diverse species of the filamentous fungus Fusarium.</title>
        <authorList>
            <person name="Kim H.S."/>
            <person name="Lohmar J.M."/>
            <person name="Busman M."/>
            <person name="Brown D.W."/>
            <person name="Naumann T.A."/>
            <person name="Divon H.H."/>
            <person name="Lysoe E."/>
            <person name="Uhlig S."/>
            <person name="Proctor R.H."/>
        </authorList>
    </citation>
    <scope>NUCLEOTIDE SEQUENCE</scope>
    <source>
        <strain evidence="3">NRRL 45417</strain>
    </source>
</reference>
<comment type="caution">
    <text evidence="3">The sequence shown here is derived from an EMBL/GenBank/DDBJ whole genome shotgun (WGS) entry which is preliminary data.</text>
</comment>
<evidence type="ECO:0000256" key="2">
    <source>
        <dbReference type="SAM" id="Phobius"/>
    </source>
</evidence>
<dbReference type="OrthoDB" id="5075667at2759"/>
<feature type="transmembrane region" description="Helical" evidence="2">
    <location>
        <begin position="581"/>
        <end position="599"/>
    </location>
</feature>
<reference evidence="3" key="2">
    <citation type="submission" date="2020-05" db="EMBL/GenBank/DDBJ databases">
        <authorList>
            <person name="Kim H.-S."/>
            <person name="Proctor R.H."/>
            <person name="Brown D.W."/>
        </authorList>
    </citation>
    <scope>NUCLEOTIDE SEQUENCE</scope>
    <source>
        <strain evidence="3">NRRL 45417</strain>
    </source>
</reference>
<dbReference type="AlphaFoldDB" id="A0A8H4SR61"/>
<keyword evidence="2" id="KW-0472">Membrane</keyword>
<gene>
    <name evidence="3" type="ORF">FGADI_12883</name>
</gene>
<keyword evidence="2" id="KW-0812">Transmembrane</keyword>
<name>A0A8H4SR61_9HYPO</name>
<feature type="compositionally biased region" description="Low complexity" evidence="1">
    <location>
        <begin position="470"/>
        <end position="482"/>
    </location>
</feature>
<feature type="region of interest" description="Disordered" evidence="1">
    <location>
        <begin position="463"/>
        <end position="489"/>
    </location>
</feature>
<keyword evidence="4" id="KW-1185">Reference proteome</keyword>
<keyword evidence="2" id="KW-1133">Transmembrane helix</keyword>
<evidence type="ECO:0000313" key="4">
    <source>
        <dbReference type="Proteomes" id="UP000604273"/>
    </source>
</evidence>
<evidence type="ECO:0000256" key="1">
    <source>
        <dbReference type="SAM" id="MobiDB-lite"/>
    </source>
</evidence>
<evidence type="ECO:0000313" key="3">
    <source>
        <dbReference type="EMBL" id="KAF4944170.1"/>
    </source>
</evidence>
<proteinExistence type="predicted"/>
<sequence>MPRDNFSSASEASFRPVYNTEWDSTPPLVMPTLQSNALTEYNGWPQFFGPASVLPGVGPDMVANVRDFHYAQRLNDFDTNAFNATDHPSAMKEVENFNQEVTGYMPSVHPNVTEKLDNTLTTNRASSLLGIDLSGASPGFDGGDSTTNSIANTPSSNIGWTKEQDKCLMSLKAQGLGYSAIQDEMRKEFGWTRNKNMLVKRFAALKKRYKPQIKTRVVRDISKRITPEIIKAVGKELEKVTSSGSSNIAAELEDLVPLRLPEFLERLVADVGVSLHQIVEGCPKPFPLQFFQAMTSTRPTLSSAGCVKPWIQKFTNTPRDAFFDQFVDSHDARFVEIIEGHHESEIKYSEIPLDSGNPKSAPDLSRVFELPLQDGSKSILRLIILPFNTENDNAPPLSWKGFSEHLRMLNLEESFVHTEQMKTPPIWFEVPLQSGLKGCSNTGFIIKPERWDSNLANFSIGPHVAQNRRQPSPSSTTDSQSTCLAPSSCASHPDDWLQGLSDSFGELKTKGDSWRRATSSIRMKISAFRTWSGNNRARSIYLAKRAEAQMQACLNLMAQRDNALNLKKTQVALRDSSDMRAIAWVTLAFLPATFVAYLLL</sequence>
<dbReference type="Proteomes" id="UP000604273">
    <property type="component" value="Unassembled WGS sequence"/>
</dbReference>
<dbReference type="EMBL" id="JABFAI010000456">
    <property type="protein sequence ID" value="KAF4944170.1"/>
    <property type="molecule type" value="Genomic_DNA"/>
</dbReference>
<accession>A0A8H4SR61</accession>